<dbReference type="PROSITE" id="PS51257">
    <property type="entry name" value="PROKAR_LIPOPROTEIN"/>
    <property type="match status" value="1"/>
</dbReference>
<keyword evidence="3" id="KW-0808">Transferase</keyword>
<dbReference type="Pfam" id="PF03734">
    <property type="entry name" value="YkuD"/>
    <property type="match status" value="1"/>
</dbReference>
<comment type="caution">
    <text evidence="11">The sequence shown here is derived from an EMBL/GenBank/DDBJ whole genome shotgun (WGS) entry which is preliminary data.</text>
</comment>
<evidence type="ECO:0000259" key="10">
    <source>
        <dbReference type="PROSITE" id="PS52029"/>
    </source>
</evidence>
<evidence type="ECO:0000313" key="11">
    <source>
        <dbReference type="EMBL" id="ETW12311.1"/>
    </source>
</evidence>
<name>W4HJJ4_9RHOB</name>
<dbReference type="Gene3D" id="2.40.440.10">
    <property type="entry name" value="L,D-transpeptidase catalytic domain-like"/>
    <property type="match status" value="1"/>
</dbReference>
<evidence type="ECO:0000256" key="8">
    <source>
        <dbReference type="SAM" id="MobiDB-lite"/>
    </source>
</evidence>
<comment type="pathway">
    <text evidence="1 7">Cell wall biogenesis; peptidoglycan biosynthesis.</text>
</comment>
<dbReference type="GO" id="GO:0008360">
    <property type="term" value="P:regulation of cell shape"/>
    <property type="evidence" value="ECO:0007669"/>
    <property type="project" value="UniProtKB-UniRule"/>
</dbReference>
<evidence type="ECO:0000256" key="2">
    <source>
        <dbReference type="ARBA" id="ARBA00005992"/>
    </source>
</evidence>
<feature type="chain" id="PRO_5004842079" description="L,D-TPase catalytic domain-containing protein" evidence="9">
    <location>
        <begin position="19"/>
        <end position="180"/>
    </location>
</feature>
<organism evidence="11 12">
    <name type="scientific">Roseivivax marinus</name>
    <dbReference type="NCBI Taxonomy" id="1379903"/>
    <lineage>
        <taxon>Bacteria</taxon>
        <taxon>Pseudomonadati</taxon>
        <taxon>Pseudomonadota</taxon>
        <taxon>Alphaproteobacteria</taxon>
        <taxon>Rhodobacterales</taxon>
        <taxon>Roseobacteraceae</taxon>
        <taxon>Roseivivax</taxon>
    </lineage>
</organism>
<evidence type="ECO:0000256" key="6">
    <source>
        <dbReference type="ARBA" id="ARBA00023316"/>
    </source>
</evidence>
<dbReference type="PATRIC" id="fig|1317118.6.peg.2512"/>
<feature type="active site" description="Nucleophile" evidence="7">
    <location>
        <position position="143"/>
    </location>
</feature>
<feature type="active site" description="Proton donor/acceptor" evidence="7">
    <location>
        <position position="124"/>
    </location>
</feature>
<dbReference type="InterPro" id="IPR038063">
    <property type="entry name" value="Transpep_catalytic_dom"/>
</dbReference>
<dbReference type="PANTHER" id="PTHR36699:SF1">
    <property type="entry name" value="L,D-TRANSPEPTIDASE YAFK-RELATED"/>
    <property type="match status" value="1"/>
</dbReference>
<evidence type="ECO:0000256" key="4">
    <source>
        <dbReference type="ARBA" id="ARBA00022960"/>
    </source>
</evidence>
<protein>
    <recommendedName>
        <fullName evidence="10">L,D-TPase catalytic domain-containing protein</fullName>
    </recommendedName>
</protein>
<reference evidence="11 12" key="1">
    <citation type="journal article" date="2014" name="Antonie Van Leeuwenhoek">
        <title>Roseivivax atlanticus sp. nov., isolated from surface seawater of the Atlantic Ocean.</title>
        <authorList>
            <person name="Li G."/>
            <person name="Lai Q."/>
            <person name="Liu X."/>
            <person name="Sun F."/>
            <person name="Shao Z."/>
        </authorList>
    </citation>
    <scope>NUCLEOTIDE SEQUENCE [LARGE SCALE GENOMIC DNA]</scope>
    <source>
        <strain evidence="11 12">22II-s10s</strain>
    </source>
</reference>
<dbReference type="GO" id="GO:0004180">
    <property type="term" value="F:carboxypeptidase activity"/>
    <property type="evidence" value="ECO:0007669"/>
    <property type="project" value="UniProtKB-ARBA"/>
</dbReference>
<evidence type="ECO:0000256" key="3">
    <source>
        <dbReference type="ARBA" id="ARBA00022679"/>
    </source>
</evidence>
<feature type="region of interest" description="Disordered" evidence="8">
    <location>
        <begin position="63"/>
        <end position="85"/>
    </location>
</feature>
<comment type="similarity">
    <text evidence="2">Belongs to the YkuD family.</text>
</comment>
<evidence type="ECO:0000256" key="9">
    <source>
        <dbReference type="SAM" id="SignalP"/>
    </source>
</evidence>
<dbReference type="RefSeq" id="WP_051487745.1">
    <property type="nucleotide sequence ID" value="NZ_AQQW01000007.1"/>
</dbReference>
<keyword evidence="9" id="KW-0732">Signal</keyword>
<evidence type="ECO:0000256" key="1">
    <source>
        <dbReference type="ARBA" id="ARBA00004752"/>
    </source>
</evidence>
<dbReference type="SUPFAM" id="SSF141523">
    <property type="entry name" value="L,D-transpeptidase catalytic domain-like"/>
    <property type="match status" value="1"/>
</dbReference>
<dbReference type="CDD" id="cd16913">
    <property type="entry name" value="YkuD_like"/>
    <property type="match status" value="1"/>
</dbReference>
<gene>
    <name evidence="11" type="ORF">ATO8_12201</name>
</gene>
<dbReference type="AlphaFoldDB" id="W4HJJ4"/>
<feature type="signal peptide" evidence="9">
    <location>
        <begin position="1"/>
        <end position="18"/>
    </location>
</feature>
<proteinExistence type="inferred from homology"/>
<evidence type="ECO:0000256" key="5">
    <source>
        <dbReference type="ARBA" id="ARBA00022984"/>
    </source>
</evidence>
<dbReference type="EMBL" id="AQQW01000007">
    <property type="protein sequence ID" value="ETW12311.1"/>
    <property type="molecule type" value="Genomic_DNA"/>
</dbReference>
<dbReference type="PROSITE" id="PS52029">
    <property type="entry name" value="LD_TPASE"/>
    <property type="match status" value="1"/>
</dbReference>
<keyword evidence="4 7" id="KW-0133">Cell shape</keyword>
<accession>W4HJJ4</accession>
<evidence type="ECO:0000256" key="7">
    <source>
        <dbReference type="PROSITE-ProRule" id="PRU01373"/>
    </source>
</evidence>
<dbReference type="Proteomes" id="UP000019063">
    <property type="component" value="Unassembled WGS sequence"/>
</dbReference>
<dbReference type="UniPathway" id="UPA00219"/>
<dbReference type="GO" id="GO:0071555">
    <property type="term" value="P:cell wall organization"/>
    <property type="evidence" value="ECO:0007669"/>
    <property type="project" value="UniProtKB-UniRule"/>
</dbReference>
<sequence>MKLTKILMVLLAVTLVSACGGGSKFKSYNGPEVTQVIVDKDARRMYLMHHKRVLKHYPVQLGFQPDGHKQREGDGRTPEGHYLIDKRNPNSKFHLSIGINYPNERDIANALALGRDPGGDIFVHGGPPKGSRIDGSKDWTWGCIAVTDKQIERIYAMVENGTPIYIKPSRKSAMRPMLVN</sequence>
<feature type="domain" description="L,D-TPase catalytic" evidence="10">
    <location>
        <begin position="34"/>
        <end position="167"/>
    </location>
</feature>
<keyword evidence="5 7" id="KW-0573">Peptidoglycan synthesis</keyword>
<feature type="compositionally biased region" description="Basic and acidic residues" evidence="8">
    <location>
        <begin position="66"/>
        <end position="85"/>
    </location>
</feature>
<keyword evidence="12" id="KW-1185">Reference proteome</keyword>
<evidence type="ECO:0000313" key="12">
    <source>
        <dbReference type="Proteomes" id="UP000019063"/>
    </source>
</evidence>
<dbReference type="GO" id="GO:0016740">
    <property type="term" value="F:transferase activity"/>
    <property type="evidence" value="ECO:0007669"/>
    <property type="project" value="UniProtKB-KW"/>
</dbReference>
<dbReference type="eggNOG" id="COG3034">
    <property type="taxonomic scope" value="Bacteria"/>
</dbReference>
<dbReference type="InterPro" id="IPR005490">
    <property type="entry name" value="LD_TPept_cat_dom"/>
</dbReference>
<dbReference type="PANTHER" id="PTHR36699">
    <property type="entry name" value="LD-TRANSPEPTIDASE"/>
    <property type="match status" value="1"/>
</dbReference>
<dbReference type="GO" id="GO:0009252">
    <property type="term" value="P:peptidoglycan biosynthetic process"/>
    <property type="evidence" value="ECO:0007669"/>
    <property type="project" value="UniProtKB-UniPathway"/>
</dbReference>
<keyword evidence="6 7" id="KW-0961">Cell wall biogenesis/degradation</keyword>
<dbReference type="STRING" id="1379903.ATO8_12201"/>